<dbReference type="RefSeq" id="WP_167038563.1">
    <property type="nucleotide sequence ID" value="NZ_BAAANA010000001.1"/>
</dbReference>
<dbReference type="Proteomes" id="UP000543598">
    <property type="component" value="Unassembled WGS sequence"/>
</dbReference>
<evidence type="ECO:0008006" key="5">
    <source>
        <dbReference type="Google" id="ProtNLM"/>
    </source>
</evidence>
<evidence type="ECO:0000313" key="4">
    <source>
        <dbReference type="Proteomes" id="UP000543598"/>
    </source>
</evidence>
<evidence type="ECO:0000256" key="1">
    <source>
        <dbReference type="SAM" id="Phobius"/>
    </source>
</evidence>
<evidence type="ECO:0000313" key="3">
    <source>
        <dbReference type="EMBL" id="NNH04293.1"/>
    </source>
</evidence>
<keyword evidence="4" id="KW-1185">Reference proteome</keyword>
<keyword evidence="1" id="KW-0812">Transmembrane</keyword>
<dbReference type="EMBL" id="JABEMB010000014">
    <property type="protein sequence ID" value="NNH04293.1"/>
    <property type="molecule type" value="Genomic_DNA"/>
</dbReference>
<dbReference type="AlphaFoldDB" id="A0A7Y2M3A6"/>
<accession>A0A7Y2M3A6</accession>
<comment type="caution">
    <text evidence="3">The sequence shown here is derived from an EMBL/GenBank/DDBJ whole genome shotgun (WGS) entry which is preliminary data.</text>
</comment>
<sequence>MFKKAITALAIAGAIILSGAAAATAADYPPEEDVVVSSPTVAPGGSITITITGLEELEGLTVTFTITAGPSGGSLSSIFYAATADDSVDKVVSGGSASATFTSTTPGAYTVTIFGPDGEVLGTAGVTVAASSTGGGGLPATGGTVPAAAIWLGAGAIGIGGIAVTAVAARRRARNH</sequence>
<protein>
    <recommendedName>
        <fullName evidence="5">LPXTG-motif cell wall anchor domain-containing protein</fullName>
    </recommendedName>
</protein>
<feature type="transmembrane region" description="Helical" evidence="1">
    <location>
        <begin position="148"/>
        <end position="169"/>
    </location>
</feature>
<feature type="signal peptide" evidence="2">
    <location>
        <begin position="1"/>
        <end position="25"/>
    </location>
</feature>
<gene>
    <name evidence="3" type="ORF">HLA99_10575</name>
</gene>
<evidence type="ECO:0000256" key="2">
    <source>
        <dbReference type="SAM" id="SignalP"/>
    </source>
</evidence>
<keyword evidence="2" id="KW-0732">Signal</keyword>
<reference evidence="3 4" key="1">
    <citation type="submission" date="2020-05" db="EMBL/GenBank/DDBJ databases">
        <title>MicrobeNet Type strains.</title>
        <authorList>
            <person name="Nicholson A.C."/>
        </authorList>
    </citation>
    <scope>NUCLEOTIDE SEQUENCE [LARGE SCALE GENOMIC DNA]</scope>
    <source>
        <strain evidence="3 4">JCM 14282</strain>
    </source>
</reference>
<feature type="chain" id="PRO_5031349886" description="LPXTG-motif cell wall anchor domain-containing protein" evidence="2">
    <location>
        <begin position="26"/>
        <end position="176"/>
    </location>
</feature>
<proteinExistence type="predicted"/>
<organism evidence="3 4">
    <name type="scientific">Microbacterium ulmi</name>
    <dbReference type="NCBI Taxonomy" id="179095"/>
    <lineage>
        <taxon>Bacteria</taxon>
        <taxon>Bacillati</taxon>
        <taxon>Actinomycetota</taxon>
        <taxon>Actinomycetes</taxon>
        <taxon>Micrococcales</taxon>
        <taxon>Microbacteriaceae</taxon>
        <taxon>Microbacterium</taxon>
    </lineage>
</organism>
<keyword evidence="1" id="KW-1133">Transmembrane helix</keyword>
<keyword evidence="1" id="KW-0472">Membrane</keyword>
<name>A0A7Y2M3A6_9MICO</name>